<dbReference type="SUPFAM" id="SSF53850">
    <property type="entry name" value="Periplasmic binding protein-like II"/>
    <property type="match status" value="1"/>
</dbReference>
<dbReference type="Pfam" id="PF00497">
    <property type="entry name" value="SBP_bac_3"/>
    <property type="match status" value="1"/>
</dbReference>
<dbReference type="PANTHER" id="PTHR35936">
    <property type="entry name" value="MEMBRANE-BOUND LYTIC MUREIN TRANSGLYCOSYLASE F"/>
    <property type="match status" value="1"/>
</dbReference>
<evidence type="ECO:0000313" key="5">
    <source>
        <dbReference type="Proteomes" id="UP000582643"/>
    </source>
</evidence>
<feature type="signal peptide" evidence="2">
    <location>
        <begin position="1"/>
        <end position="30"/>
    </location>
</feature>
<dbReference type="InterPro" id="IPR001638">
    <property type="entry name" value="Solute-binding_3/MltF_N"/>
</dbReference>
<proteinExistence type="predicted"/>
<evidence type="ECO:0000256" key="1">
    <source>
        <dbReference type="ARBA" id="ARBA00022729"/>
    </source>
</evidence>
<name>A0A7W7XB53_9ACTN</name>
<evidence type="ECO:0000313" key="4">
    <source>
        <dbReference type="EMBL" id="MBB4980838.1"/>
    </source>
</evidence>
<dbReference type="AlphaFoldDB" id="A0A7W7XB53"/>
<dbReference type="CDD" id="cd13530">
    <property type="entry name" value="PBP2_peptides_like"/>
    <property type="match status" value="1"/>
</dbReference>
<dbReference type="RefSeq" id="WP_220378512.1">
    <property type="nucleotide sequence ID" value="NZ_JACHJY010000002.1"/>
</dbReference>
<dbReference type="Proteomes" id="UP000582643">
    <property type="component" value="Unassembled WGS sequence"/>
</dbReference>
<accession>A0A7W7XB53</accession>
<dbReference type="SMART" id="SM00062">
    <property type="entry name" value="PBPb"/>
    <property type="match status" value="1"/>
</dbReference>
<dbReference type="PANTHER" id="PTHR35936:SF17">
    <property type="entry name" value="ARGININE-BINDING EXTRACELLULAR PROTEIN ARTP"/>
    <property type="match status" value="1"/>
</dbReference>
<comment type="caution">
    <text evidence="4">The sequence shown here is derived from an EMBL/GenBank/DDBJ whole genome shotgun (WGS) entry which is preliminary data.</text>
</comment>
<sequence>MRRPLPSLLRSPVRAAALLAAAALTLTACSSGPGGDATSADTKAQGNRYGDCTVSGKRGELKLKTVTPGALTVAGDLPSAGWWNGNTVADIKSGFEYCLAAEIAHRAGLDTLTIRNVSFDAMVAGKAKGYDLALAEVSITDARRKVVDFSTPYFDSDIGVLAKPGSVTSANIRGLRLGVKQATSGAAFVKDELKPEKPVSVFPGDPEMLAALQSGRIDAALTDTAILLGQAAKSKGALSVVGQYATGESYGAILPKNGPDTAALDGLLATLKRDGTLDRLSREHLAKAFGGDPATIPVWSL</sequence>
<feature type="chain" id="PRO_5038471762" evidence="2">
    <location>
        <begin position="31"/>
        <end position="301"/>
    </location>
</feature>
<dbReference type="EMBL" id="JACHJY010000002">
    <property type="protein sequence ID" value="MBB4980838.1"/>
    <property type="molecule type" value="Genomic_DNA"/>
</dbReference>
<dbReference type="PROSITE" id="PS51257">
    <property type="entry name" value="PROKAR_LIPOPROTEIN"/>
    <property type="match status" value="1"/>
</dbReference>
<protein>
    <submittedName>
        <fullName evidence="4">Polar amino acid transport system substrate-binding protein</fullName>
    </submittedName>
</protein>
<keyword evidence="5" id="KW-1185">Reference proteome</keyword>
<organism evidence="4 5">
    <name type="scientific">Streptomyces nymphaeiformis</name>
    <dbReference type="NCBI Taxonomy" id="2663842"/>
    <lineage>
        <taxon>Bacteria</taxon>
        <taxon>Bacillati</taxon>
        <taxon>Actinomycetota</taxon>
        <taxon>Actinomycetes</taxon>
        <taxon>Kitasatosporales</taxon>
        <taxon>Streptomycetaceae</taxon>
        <taxon>Streptomyces</taxon>
    </lineage>
</organism>
<gene>
    <name evidence="4" type="ORF">GGE06_001746</name>
</gene>
<keyword evidence="1 2" id="KW-0732">Signal</keyword>
<dbReference type="Gene3D" id="3.40.190.10">
    <property type="entry name" value="Periplasmic binding protein-like II"/>
    <property type="match status" value="2"/>
</dbReference>
<evidence type="ECO:0000256" key="2">
    <source>
        <dbReference type="SAM" id="SignalP"/>
    </source>
</evidence>
<feature type="domain" description="Solute-binding protein family 3/N-terminal" evidence="3">
    <location>
        <begin position="70"/>
        <end position="288"/>
    </location>
</feature>
<evidence type="ECO:0000259" key="3">
    <source>
        <dbReference type="SMART" id="SM00062"/>
    </source>
</evidence>
<reference evidence="4 5" key="1">
    <citation type="submission" date="2020-08" db="EMBL/GenBank/DDBJ databases">
        <title>Genomic Encyclopedia of Type Strains, Phase III (KMG-III): the genomes of soil and plant-associated and newly described type strains.</title>
        <authorList>
            <person name="Whitman W."/>
        </authorList>
    </citation>
    <scope>NUCLEOTIDE SEQUENCE [LARGE SCALE GENOMIC DNA]</scope>
    <source>
        <strain evidence="4 5">SFB5A</strain>
    </source>
</reference>